<evidence type="ECO:0000313" key="2">
    <source>
        <dbReference type="EMBL" id="CAG9313157.1"/>
    </source>
</evidence>
<feature type="compositionally biased region" description="Basic and acidic residues" evidence="1">
    <location>
        <begin position="200"/>
        <end position="229"/>
    </location>
</feature>
<dbReference type="Proteomes" id="UP001162131">
    <property type="component" value="Unassembled WGS sequence"/>
</dbReference>
<gene>
    <name evidence="2" type="ORF">BSTOLATCC_MIC8432</name>
</gene>
<dbReference type="AlphaFoldDB" id="A0AAU9IGC6"/>
<proteinExistence type="predicted"/>
<sequence length="229" mass="27406">MNPLVEAEPDLQQLNQEDEECAQEFTQILGNKKMIYEFFTKTLGLFLPEAKYIDLKYLVQLMAGQKKALKKDKVEDICFEDVVCISKDRLQTYCYDNEKLKEYMPDVPVNRDYTMKVIEYLDNGFIKRLMNKYNIKARKDNKDYWTRIKLNGEFGKLLLMIPTDLKDNTFDIEPEKPPKRKKKKGFDDEEFFHKPRKYTRRTEEEREAIRQSKNRSLEIKDEAKLEPTD</sequence>
<evidence type="ECO:0000256" key="1">
    <source>
        <dbReference type="SAM" id="MobiDB-lite"/>
    </source>
</evidence>
<keyword evidence="3" id="KW-1185">Reference proteome</keyword>
<dbReference type="EMBL" id="CAJZBQ010000010">
    <property type="protein sequence ID" value="CAG9313157.1"/>
    <property type="molecule type" value="Genomic_DNA"/>
</dbReference>
<evidence type="ECO:0000313" key="3">
    <source>
        <dbReference type="Proteomes" id="UP001162131"/>
    </source>
</evidence>
<feature type="region of interest" description="Disordered" evidence="1">
    <location>
        <begin position="170"/>
        <end position="229"/>
    </location>
</feature>
<comment type="caution">
    <text evidence="2">The sequence shown here is derived from an EMBL/GenBank/DDBJ whole genome shotgun (WGS) entry which is preliminary data.</text>
</comment>
<reference evidence="2" key="1">
    <citation type="submission" date="2021-09" db="EMBL/GenBank/DDBJ databases">
        <authorList>
            <consortium name="AG Swart"/>
            <person name="Singh M."/>
            <person name="Singh A."/>
            <person name="Seah K."/>
            <person name="Emmerich C."/>
        </authorList>
    </citation>
    <scope>NUCLEOTIDE SEQUENCE</scope>
    <source>
        <strain evidence="2">ATCC30299</strain>
    </source>
</reference>
<protein>
    <submittedName>
        <fullName evidence="2">Uncharacterized protein</fullName>
    </submittedName>
</protein>
<accession>A0AAU9IGC6</accession>
<name>A0AAU9IGC6_9CILI</name>
<organism evidence="2 3">
    <name type="scientific">Blepharisma stoltei</name>
    <dbReference type="NCBI Taxonomy" id="1481888"/>
    <lineage>
        <taxon>Eukaryota</taxon>
        <taxon>Sar</taxon>
        <taxon>Alveolata</taxon>
        <taxon>Ciliophora</taxon>
        <taxon>Postciliodesmatophora</taxon>
        <taxon>Heterotrichea</taxon>
        <taxon>Heterotrichida</taxon>
        <taxon>Blepharismidae</taxon>
        <taxon>Blepharisma</taxon>
    </lineage>
</organism>